<keyword evidence="2" id="KW-0813">Transport</keyword>
<organism evidence="6 7">
    <name type="scientific">Roseibacillus persicicus</name>
    <dbReference type="NCBI Taxonomy" id="454148"/>
    <lineage>
        <taxon>Bacteria</taxon>
        <taxon>Pseudomonadati</taxon>
        <taxon>Verrucomicrobiota</taxon>
        <taxon>Verrucomicrobiia</taxon>
        <taxon>Verrucomicrobiales</taxon>
        <taxon>Verrucomicrobiaceae</taxon>
        <taxon>Roseibacillus</taxon>
    </lineage>
</organism>
<evidence type="ECO:0000256" key="4">
    <source>
        <dbReference type="ARBA" id="ARBA00022840"/>
    </source>
</evidence>
<dbReference type="InterPro" id="IPR003439">
    <property type="entry name" value="ABC_transporter-like_ATP-bd"/>
</dbReference>
<proteinExistence type="inferred from homology"/>
<reference evidence="6" key="1">
    <citation type="journal article" date="2014" name="Int. J. Syst. Evol. Microbiol.">
        <title>Complete genome sequence of Corynebacterium casei LMG S-19264T (=DSM 44701T), isolated from a smear-ripened cheese.</title>
        <authorList>
            <consortium name="US DOE Joint Genome Institute (JGI-PGF)"/>
            <person name="Walter F."/>
            <person name="Albersmeier A."/>
            <person name="Kalinowski J."/>
            <person name="Ruckert C."/>
        </authorList>
    </citation>
    <scope>NUCLEOTIDE SEQUENCE</scope>
    <source>
        <strain evidence="6">KCTC 12988</strain>
    </source>
</reference>
<sequence>MSEWVLDLKGVRKVYRGGVEALRGVDLQVPRGTIFGLLGPNGAGKSTLVKILTTIIRPTACEGTFLGEAVGHKPTLKRVGYLPEHARFPEYLTAREVVHMAAGLSGMQPAVTRGRANTLLERVGLGDWQNKKVGGFSKGMKQRVGIAQALINDPEVIFLDEPTDGVDPAGRRDFRLLLEELRKEGKTVFVNSHLLGELEMVCDRVAILSKGEIKLEGALKDLTGRQVEYRISCGKIDSVFKQSFVNDGTRWEAGDLVVATAAAEEVMPLLDQLRAGGVVIEGLVRKSASLEDVFMEAVGTDTPGAAPKAARSPQPPALK</sequence>
<evidence type="ECO:0000259" key="5">
    <source>
        <dbReference type="PROSITE" id="PS50893"/>
    </source>
</evidence>
<dbReference type="GO" id="GO:0005524">
    <property type="term" value="F:ATP binding"/>
    <property type="evidence" value="ECO:0007669"/>
    <property type="project" value="UniProtKB-KW"/>
</dbReference>
<comment type="caution">
    <text evidence="6">The sequence shown here is derived from an EMBL/GenBank/DDBJ whole genome shotgun (WGS) entry which is preliminary data.</text>
</comment>
<evidence type="ECO:0000313" key="7">
    <source>
        <dbReference type="Proteomes" id="UP000644507"/>
    </source>
</evidence>
<keyword evidence="3" id="KW-0547">Nucleotide-binding</keyword>
<dbReference type="SUPFAM" id="SSF52540">
    <property type="entry name" value="P-loop containing nucleoside triphosphate hydrolases"/>
    <property type="match status" value="1"/>
</dbReference>
<dbReference type="GO" id="GO:0016887">
    <property type="term" value="F:ATP hydrolysis activity"/>
    <property type="evidence" value="ECO:0007669"/>
    <property type="project" value="InterPro"/>
</dbReference>
<evidence type="ECO:0000256" key="3">
    <source>
        <dbReference type="ARBA" id="ARBA00022741"/>
    </source>
</evidence>
<dbReference type="PROSITE" id="PS00211">
    <property type="entry name" value="ABC_TRANSPORTER_1"/>
    <property type="match status" value="1"/>
</dbReference>
<dbReference type="Pfam" id="PF00005">
    <property type="entry name" value="ABC_tran"/>
    <property type="match status" value="1"/>
</dbReference>
<evidence type="ECO:0000256" key="2">
    <source>
        <dbReference type="ARBA" id="ARBA00022448"/>
    </source>
</evidence>
<protein>
    <submittedName>
        <fullName evidence="6">ABC transporter ATP-binding protein</fullName>
    </submittedName>
</protein>
<dbReference type="InterPro" id="IPR027417">
    <property type="entry name" value="P-loop_NTPase"/>
</dbReference>
<dbReference type="PANTHER" id="PTHR43335:SF2">
    <property type="entry name" value="ABC TRANSPORTER, ATP-BINDING PROTEIN"/>
    <property type="match status" value="1"/>
</dbReference>
<dbReference type="Gene3D" id="3.40.50.300">
    <property type="entry name" value="P-loop containing nucleotide triphosphate hydrolases"/>
    <property type="match status" value="1"/>
</dbReference>
<comment type="similarity">
    <text evidence="1">Belongs to the ABC transporter superfamily.</text>
</comment>
<dbReference type="Proteomes" id="UP000644507">
    <property type="component" value="Unassembled WGS sequence"/>
</dbReference>
<dbReference type="CDD" id="cd03230">
    <property type="entry name" value="ABC_DR_subfamily_A"/>
    <property type="match status" value="1"/>
</dbReference>
<evidence type="ECO:0000256" key="1">
    <source>
        <dbReference type="ARBA" id="ARBA00005417"/>
    </source>
</evidence>
<reference evidence="6" key="2">
    <citation type="submission" date="2020-09" db="EMBL/GenBank/DDBJ databases">
        <authorList>
            <person name="Sun Q."/>
            <person name="Kim S."/>
        </authorList>
    </citation>
    <scope>NUCLEOTIDE SEQUENCE</scope>
    <source>
        <strain evidence="6">KCTC 12988</strain>
    </source>
</reference>
<dbReference type="SMART" id="SM00382">
    <property type="entry name" value="AAA"/>
    <property type="match status" value="1"/>
</dbReference>
<accession>A0A918WIW3</accession>
<keyword evidence="4 6" id="KW-0067">ATP-binding</keyword>
<dbReference type="InterPro" id="IPR003593">
    <property type="entry name" value="AAA+_ATPase"/>
</dbReference>
<gene>
    <name evidence="6" type="ORF">GCM10007100_14930</name>
</gene>
<name>A0A918WIW3_9BACT</name>
<dbReference type="PROSITE" id="PS50893">
    <property type="entry name" value="ABC_TRANSPORTER_2"/>
    <property type="match status" value="1"/>
</dbReference>
<dbReference type="AlphaFoldDB" id="A0A918WIW3"/>
<feature type="domain" description="ABC transporter" evidence="5">
    <location>
        <begin position="6"/>
        <end position="235"/>
    </location>
</feature>
<dbReference type="EMBL" id="BMXI01000005">
    <property type="protein sequence ID" value="GHC49951.1"/>
    <property type="molecule type" value="Genomic_DNA"/>
</dbReference>
<evidence type="ECO:0000313" key="6">
    <source>
        <dbReference type="EMBL" id="GHC49951.1"/>
    </source>
</evidence>
<dbReference type="InterPro" id="IPR017871">
    <property type="entry name" value="ABC_transporter-like_CS"/>
</dbReference>
<dbReference type="RefSeq" id="WP_189569125.1">
    <property type="nucleotide sequence ID" value="NZ_BMXI01000005.1"/>
</dbReference>
<keyword evidence="7" id="KW-1185">Reference proteome</keyword>
<dbReference type="PANTHER" id="PTHR43335">
    <property type="entry name" value="ABC TRANSPORTER, ATP-BINDING PROTEIN"/>
    <property type="match status" value="1"/>
</dbReference>